<dbReference type="PANTHER" id="PTHR43707:SF1">
    <property type="entry name" value="HISTIDINE--TRNA LIGASE, MITOCHONDRIAL-RELATED"/>
    <property type="match status" value="1"/>
</dbReference>
<dbReference type="Pfam" id="PF13393">
    <property type="entry name" value="tRNA-synt_His"/>
    <property type="match status" value="1"/>
</dbReference>
<name>A0ABZ1RWX8_9ACTN</name>
<accession>A0ABZ1RWX8</accession>
<evidence type="ECO:0000256" key="1">
    <source>
        <dbReference type="ARBA" id="ARBA00030619"/>
    </source>
</evidence>
<dbReference type="Proteomes" id="UP001432075">
    <property type="component" value="Plasmid unnamed1"/>
</dbReference>
<protein>
    <recommendedName>
        <fullName evidence="1">Histidyl-tRNA synthetase</fullName>
    </recommendedName>
</protein>
<dbReference type="InterPro" id="IPR036621">
    <property type="entry name" value="Anticodon-bd_dom_sf"/>
</dbReference>
<evidence type="ECO:0000313" key="5">
    <source>
        <dbReference type="Proteomes" id="UP001432075"/>
    </source>
</evidence>
<proteinExistence type="predicted"/>
<evidence type="ECO:0000313" key="4">
    <source>
        <dbReference type="EMBL" id="WUO51372.1"/>
    </source>
</evidence>
<dbReference type="InterPro" id="IPR004516">
    <property type="entry name" value="HisRS/HisZ"/>
</dbReference>
<dbReference type="SUPFAM" id="SSF52954">
    <property type="entry name" value="Class II aaRS ABD-related"/>
    <property type="match status" value="1"/>
</dbReference>
<feature type="region of interest" description="Disordered" evidence="2">
    <location>
        <begin position="187"/>
        <end position="235"/>
    </location>
</feature>
<sequence>MSYAFEALPRGFSDLVGEEAAQGVWAESMFRSVTRSFGFAPVTVAPVGYAETFEQFGSAATGRIFAFEDLSGRRLALTADSLVAVLRALAGSGRLTGGASALGAACVPIARYRRKRHRGWSQAVAVICNEADELAADLTLLRLWAELFEVLGPAAGGRLEYCDYGVLDAIAADEGLSPAAARNALHHRRRGPAPEAGEPRAAEQVLSSGEPRDDEQVLPPGGPREAEPAPPSPAGFLRRLDRLSELCRGLPPREAPDRVAAAEPVTGERMAHLRTVLAIAHELGVRVEFALDWEHAPEYQAGLCFLARTGDGRTLGDGGGYHHMVRTLDIGLSSCWSTSASVNLLAELGPVPDAECVHLMRMPSADLRTFMAVARRLRGAGYDVLEHWQPRRLGRQLRRVPARPSQWFALVGEKEAASGRLTLQNAAATGVTRDLDLNPV</sequence>
<dbReference type="GO" id="GO:0016757">
    <property type="term" value="F:glycosyltransferase activity"/>
    <property type="evidence" value="ECO:0007669"/>
    <property type="project" value="UniProtKB-KW"/>
</dbReference>
<organism evidence="4 5">
    <name type="scientific">Streptomyces goshikiensis</name>
    <dbReference type="NCBI Taxonomy" id="1942"/>
    <lineage>
        <taxon>Bacteria</taxon>
        <taxon>Bacillati</taxon>
        <taxon>Actinomycetota</taxon>
        <taxon>Actinomycetes</taxon>
        <taxon>Kitasatosporales</taxon>
        <taxon>Streptomycetaceae</taxon>
        <taxon>Streptomyces</taxon>
    </lineage>
</organism>
<evidence type="ECO:0000256" key="2">
    <source>
        <dbReference type="SAM" id="MobiDB-lite"/>
    </source>
</evidence>
<dbReference type="InterPro" id="IPR041715">
    <property type="entry name" value="HisRS-like_core"/>
</dbReference>
<dbReference type="PANTHER" id="PTHR43707">
    <property type="entry name" value="HISTIDYL-TRNA SYNTHETASE"/>
    <property type="match status" value="1"/>
</dbReference>
<evidence type="ECO:0000259" key="3">
    <source>
        <dbReference type="Pfam" id="PF13393"/>
    </source>
</evidence>
<keyword evidence="4" id="KW-0614">Plasmid</keyword>
<keyword evidence="4" id="KW-0808">Transferase</keyword>
<dbReference type="Gene3D" id="3.30.930.10">
    <property type="entry name" value="Bira Bifunctional Protein, Domain 2"/>
    <property type="match status" value="1"/>
</dbReference>
<geneLocation type="plasmid" evidence="4 5">
    <name>unnamed1</name>
</geneLocation>
<keyword evidence="5" id="KW-1185">Reference proteome</keyword>
<dbReference type="InterPro" id="IPR045864">
    <property type="entry name" value="aa-tRNA-synth_II/BPL/LPL"/>
</dbReference>
<feature type="domain" description="Class II Histidinyl-tRNA synthetase (HisRS)-like catalytic core" evidence="3">
    <location>
        <begin position="11"/>
        <end position="328"/>
    </location>
</feature>
<dbReference type="Gene3D" id="3.40.50.800">
    <property type="entry name" value="Anticodon-binding domain"/>
    <property type="match status" value="1"/>
</dbReference>
<reference evidence="4" key="1">
    <citation type="submission" date="2022-10" db="EMBL/GenBank/DDBJ databases">
        <title>The complete genomes of actinobacterial strains from the NBC collection.</title>
        <authorList>
            <person name="Joergensen T.S."/>
            <person name="Alvarez Arevalo M."/>
            <person name="Sterndorff E.B."/>
            <person name="Faurdal D."/>
            <person name="Vuksanovic O."/>
            <person name="Mourched A.-S."/>
            <person name="Charusanti P."/>
            <person name="Shaw S."/>
            <person name="Blin K."/>
            <person name="Weber T."/>
        </authorList>
    </citation>
    <scope>NUCLEOTIDE SEQUENCE</scope>
    <source>
        <strain evidence="4">NBC_00283</strain>
        <plasmid evidence="4">unnamed1</plasmid>
    </source>
</reference>
<dbReference type="EMBL" id="CP108058">
    <property type="protein sequence ID" value="WUO51372.1"/>
    <property type="molecule type" value="Genomic_DNA"/>
</dbReference>
<dbReference type="SUPFAM" id="SSF55681">
    <property type="entry name" value="Class II aaRS and biotin synthetases"/>
    <property type="match status" value="1"/>
</dbReference>
<keyword evidence="4" id="KW-0328">Glycosyltransferase</keyword>
<gene>
    <name evidence="4" type="ORF">OHU17_36540</name>
</gene>
<dbReference type="RefSeq" id="WP_100582185.1">
    <property type="nucleotide sequence ID" value="NZ_CP108058.1"/>
</dbReference>